<evidence type="ECO:0000313" key="5">
    <source>
        <dbReference type="Proteomes" id="UP000663832"/>
    </source>
</evidence>
<evidence type="ECO:0000313" key="6">
    <source>
        <dbReference type="Proteomes" id="UP000663877"/>
    </source>
</evidence>
<dbReference type="EMBL" id="CAJNOM010000199">
    <property type="protein sequence ID" value="CAF1217547.1"/>
    <property type="molecule type" value="Genomic_DNA"/>
</dbReference>
<feature type="signal peptide" evidence="2">
    <location>
        <begin position="1"/>
        <end position="18"/>
    </location>
</feature>
<dbReference type="OrthoDB" id="10019622at2759"/>
<evidence type="ECO:0000313" key="3">
    <source>
        <dbReference type="EMBL" id="CAF0833040.1"/>
    </source>
</evidence>
<gene>
    <name evidence="3" type="ORF">BJG266_LOCUS6893</name>
    <name evidence="4" type="ORF">QVE165_LOCUS26710</name>
</gene>
<accession>A0A813V581</accession>
<feature type="transmembrane region" description="Helical" evidence="1">
    <location>
        <begin position="181"/>
        <end position="200"/>
    </location>
</feature>
<keyword evidence="5" id="KW-1185">Reference proteome</keyword>
<name>A0A813V581_9BILA</name>
<dbReference type="EMBL" id="CAJNOI010000020">
    <property type="protein sequence ID" value="CAF0833040.1"/>
    <property type="molecule type" value="Genomic_DNA"/>
</dbReference>
<reference evidence="3" key="1">
    <citation type="submission" date="2021-02" db="EMBL/GenBank/DDBJ databases">
        <authorList>
            <person name="Nowell W R."/>
        </authorList>
    </citation>
    <scope>NUCLEOTIDE SEQUENCE</scope>
</reference>
<evidence type="ECO:0000313" key="4">
    <source>
        <dbReference type="EMBL" id="CAF1217547.1"/>
    </source>
</evidence>
<dbReference type="Proteomes" id="UP000663877">
    <property type="component" value="Unassembled WGS sequence"/>
</dbReference>
<keyword evidence="1" id="KW-0472">Membrane</keyword>
<feature type="chain" id="PRO_5036223266" evidence="2">
    <location>
        <begin position="19"/>
        <end position="252"/>
    </location>
</feature>
<keyword evidence="1" id="KW-0812">Transmembrane</keyword>
<comment type="caution">
    <text evidence="3">The sequence shown here is derived from an EMBL/GenBank/DDBJ whole genome shotgun (WGS) entry which is preliminary data.</text>
</comment>
<protein>
    <submittedName>
        <fullName evidence="3">Uncharacterized protein</fullName>
    </submittedName>
</protein>
<dbReference type="AlphaFoldDB" id="A0A813V581"/>
<proteinExistence type="predicted"/>
<evidence type="ECO:0000256" key="1">
    <source>
        <dbReference type="SAM" id="Phobius"/>
    </source>
</evidence>
<keyword evidence="1" id="KW-1133">Transmembrane helix</keyword>
<evidence type="ECO:0000256" key="2">
    <source>
        <dbReference type="SAM" id="SignalP"/>
    </source>
</evidence>
<dbReference type="Proteomes" id="UP000663832">
    <property type="component" value="Unassembled WGS sequence"/>
</dbReference>
<keyword evidence="2" id="KW-0732">Signal</keyword>
<sequence length="252" mass="29199">MLKLIIFTLFLISTPSFGLLENLFQAERNCYSGCRANYATSFLAISACQAGCDFKIQNENCADQCKLYSVEEQMEASCLVGCSMNDLEIHSRPKSITFIRFIRHPLEISNEPKTISEDLTISDKIKKIFQLTKDFHFNFFNDTKTIHQDKLETSTRYFQQYASNVHDQWNNLLHTQRKTTVWVLLSIFLLSSIILSYMIVSLCRRKPGHHGLSIGSREFLIDNTYENEKVQPYAHYYDLTRSSPIKVKLANH</sequence>
<organism evidence="3 6">
    <name type="scientific">Adineta steineri</name>
    <dbReference type="NCBI Taxonomy" id="433720"/>
    <lineage>
        <taxon>Eukaryota</taxon>
        <taxon>Metazoa</taxon>
        <taxon>Spiralia</taxon>
        <taxon>Gnathifera</taxon>
        <taxon>Rotifera</taxon>
        <taxon>Eurotatoria</taxon>
        <taxon>Bdelloidea</taxon>
        <taxon>Adinetida</taxon>
        <taxon>Adinetidae</taxon>
        <taxon>Adineta</taxon>
    </lineage>
</organism>